<dbReference type="PANTHER" id="PTHR10889:SF1">
    <property type="entry name" value="DEOXYRIBOSE-PHOSPHATE ALDOLASE"/>
    <property type="match status" value="1"/>
</dbReference>
<keyword evidence="2 7" id="KW-0963">Cytoplasm</keyword>
<dbReference type="EC" id="4.1.2.4" evidence="7"/>
<feature type="active site" description="Proton donor/acceptor" evidence="7">
    <location>
        <position position="180"/>
    </location>
</feature>
<evidence type="ECO:0000256" key="7">
    <source>
        <dbReference type="HAMAP-Rule" id="MF_00114"/>
    </source>
</evidence>
<dbReference type="HAMAP" id="MF_00114">
    <property type="entry name" value="DeoC_type1"/>
    <property type="match status" value="1"/>
</dbReference>
<organism evidence="8 9">
    <name type="scientific">Cloacibacillus porcorum</name>
    <dbReference type="NCBI Taxonomy" id="1197717"/>
    <lineage>
        <taxon>Bacteria</taxon>
        <taxon>Thermotogati</taxon>
        <taxon>Synergistota</taxon>
        <taxon>Synergistia</taxon>
        <taxon>Synergistales</taxon>
        <taxon>Synergistaceae</taxon>
        <taxon>Cloacibacillus</taxon>
    </lineage>
</organism>
<dbReference type="FunFam" id="3.20.20.70:FF:000044">
    <property type="entry name" value="Deoxyribose-phosphate aldolase"/>
    <property type="match status" value="1"/>
</dbReference>
<comment type="similarity">
    <text evidence="1 7">Belongs to the DeoC/FbaB aldolase family. DeoC type 1 subfamily.</text>
</comment>
<dbReference type="GO" id="GO:0006018">
    <property type="term" value="P:2-deoxyribose 1-phosphate catabolic process"/>
    <property type="evidence" value="ECO:0007669"/>
    <property type="project" value="UniProtKB-UniRule"/>
</dbReference>
<feature type="active site" description="Proton donor/acceptor" evidence="7">
    <location>
        <position position="89"/>
    </location>
</feature>
<evidence type="ECO:0000256" key="1">
    <source>
        <dbReference type="ARBA" id="ARBA00010936"/>
    </source>
</evidence>
<dbReference type="GO" id="GO:0016052">
    <property type="term" value="P:carbohydrate catabolic process"/>
    <property type="evidence" value="ECO:0007669"/>
    <property type="project" value="TreeGrafter"/>
</dbReference>
<dbReference type="UniPathway" id="UPA00002">
    <property type="reaction ID" value="UER00468"/>
</dbReference>
<evidence type="ECO:0000256" key="5">
    <source>
        <dbReference type="ARBA" id="ARBA00048791"/>
    </source>
</evidence>
<sequence>MNLAPYIDHTNLKPEATAEDIKKLCAEARCFGFASVCVNSSRVPLAAELLKGTSVSVCTVVGFPLGAASSASKAFEAKKAAEDGASEIDMVINIGLIKDGADEDVIKDIKAVVEAVPLCVVKVIIETCLLTEEEKIRACRAAMTAGAHFVKTSTGFSTAGATEEDVRLMRETVGETLKIKASGGIRSADFAARLIAAGADRIGASKSVEMCGGRLQS</sequence>
<evidence type="ECO:0000256" key="4">
    <source>
        <dbReference type="ARBA" id="ARBA00023270"/>
    </source>
</evidence>
<evidence type="ECO:0000313" key="9">
    <source>
        <dbReference type="Proteomes" id="UP000093044"/>
    </source>
</evidence>
<comment type="function">
    <text evidence="6 7">Catalyzes a reversible aldol reaction between acetaldehyde and D-glyceraldehyde 3-phosphate to generate 2-deoxy-D-ribose 5-phosphate.</text>
</comment>
<accession>A0A1B2I742</accession>
<dbReference type="KEGG" id="cpor:BED41_12255"/>
<keyword evidence="3 7" id="KW-0456">Lyase</keyword>
<dbReference type="NCBIfam" id="TIGR00126">
    <property type="entry name" value="deoC"/>
    <property type="match status" value="1"/>
</dbReference>
<comment type="subcellular location">
    <subcellularLocation>
        <location evidence="7">Cytoplasm</location>
    </subcellularLocation>
</comment>
<evidence type="ECO:0000256" key="3">
    <source>
        <dbReference type="ARBA" id="ARBA00023239"/>
    </source>
</evidence>
<dbReference type="InterPro" id="IPR013785">
    <property type="entry name" value="Aldolase_TIM"/>
</dbReference>
<dbReference type="GeneID" id="83058619"/>
<dbReference type="InterPro" id="IPR028581">
    <property type="entry name" value="DeoC_typeI"/>
</dbReference>
<evidence type="ECO:0000256" key="2">
    <source>
        <dbReference type="ARBA" id="ARBA00022490"/>
    </source>
</evidence>
<dbReference type="Pfam" id="PF01791">
    <property type="entry name" value="DeoC"/>
    <property type="match status" value="1"/>
</dbReference>
<dbReference type="RefSeq" id="WP_066746742.1">
    <property type="nucleotide sequence ID" value="NZ_CALCLR010000006.1"/>
</dbReference>
<dbReference type="SUPFAM" id="SSF51569">
    <property type="entry name" value="Aldolase"/>
    <property type="match status" value="1"/>
</dbReference>
<dbReference type="GO" id="GO:0005737">
    <property type="term" value="C:cytoplasm"/>
    <property type="evidence" value="ECO:0007669"/>
    <property type="project" value="UniProtKB-SubCell"/>
</dbReference>
<dbReference type="EMBL" id="CP016757">
    <property type="protein sequence ID" value="ANZ45785.1"/>
    <property type="molecule type" value="Genomic_DNA"/>
</dbReference>
<feature type="active site" description="Schiff-base intermediate with acetaldehyde" evidence="7">
    <location>
        <position position="151"/>
    </location>
</feature>
<dbReference type="GO" id="GO:0004139">
    <property type="term" value="F:deoxyribose-phosphate aldolase activity"/>
    <property type="evidence" value="ECO:0007669"/>
    <property type="project" value="UniProtKB-UniRule"/>
</dbReference>
<proteinExistence type="inferred from homology"/>
<dbReference type="PANTHER" id="PTHR10889">
    <property type="entry name" value="DEOXYRIBOSE-PHOSPHATE ALDOLASE"/>
    <property type="match status" value="1"/>
</dbReference>
<name>A0A1B2I742_9BACT</name>
<protein>
    <recommendedName>
        <fullName evidence="7">Deoxyribose-phosphate aldolase</fullName>
        <shortName evidence="7">DERA</shortName>
        <ecNumber evidence="7">4.1.2.4</ecNumber>
    </recommendedName>
    <alternativeName>
        <fullName evidence="7">2-deoxy-D-ribose 5-phosphate aldolase</fullName>
    </alternativeName>
    <alternativeName>
        <fullName evidence="7">Phosphodeoxyriboaldolase</fullName>
        <shortName evidence="7">Deoxyriboaldolase</shortName>
    </alternativeName>
</protein>
<dbReference type="InterPro" id="IPR002915">
    <property type="entry name" value="DeoC/FbaB/LacD_aldolase"/>
</dbReference>
<dbReference type="InterPro" id="IPR011343">
    <property type="entry name" value="DeoC"/>
</dbReference>
<evidence type="ECO:0000256" key="6">
    <source>
        <dbReference type="ARBA" id="ARBA00056337"/>
    </source>
</evidence>
<gene>
    <name evidence="7" type="primary">deoC</name>
    <name evidence="8" type="ORF">BED41_12255</name>
</gene>
<keyword evidence="9" id="KW-1185">Reference proteome</keyword>
<dbReference type="OrthoDB" id="9778711at2"/>
<dbReference type="GO" id="GO:0009264">
    <property type="term" value="P:deoxyribonucleotide catabolic process"/>
    <property type="evidence" value="ECO:0007669"/>
    <property type="project" value="UniProtKB-UniRule"/>
</dbReference>
<dbReference type="CDD" id="cd00959">
    <property type="entry name" value="DeoC"/>
    <property type="match status" value="1"/>
</dbReference>
<dbReference type="SMART" id="SM01133">
    <property type="entry name" value="DeoC"/>
    <property type="match status" value="1"/>
</dbReference>
<dbReference type="AlphaFoldDB" id="A0A1B2I742"/>
<keyword evidence="4 7" id="KW-0704">Schiff base</keyword>
<evidence type="ECO:0000313" key="8">
    <source>
        <dbReference type="EMBL" id="ANZ45785.1"/>
    </source>
</evidence>
<dbReference type="PIRSF" id="PIRSF001357">
    <property type="entry name" value="DeoC"/>
    <property type="match status" value="1"/>
</dbReference>
<reference evidence="8" key="1">
    <citation type="submission" date="2016-08" db="EMBL/GenBank/DDBJ databases">
        <title>Complete genome of Cloacibacillus porcorum.</title>
        <authorList>
            <person name="Looft T."/>
            <person name="Bayles D.O."/>
            <person name="Alt D.P."/>
        </authorList>
    </citation>
    <scope>NUCLEOTIDE SEQUENCE [LARGE SCALE GENOMIC DNA]</scope>
    <source>
        <strain evidence="8">CL-84</strain>
    </source>
</reference>
<dbReference type="Proteomes" id="UP000093044">
    <property type="component" value="Chromosome"/>
</dbReference>
<comment type="pathway">
    <text evidence="7">Carbohydrate degradation; 2-deoxy-D-ribose 1-phosphate degradation; D-glyceraldehyde 3-phosphate and acetaldehyde from 2-deoxy-alpha-D-ribose 1-phosphate: step 2/2.</text>
</comment>
<dbReference type="STRING" id="1197717.BED41_12255"/>
<dbReference type="Gene3D" id="3.20.20.70">
    <property type="entry name" value="Aldolase class I"/>
    <property type="match status" value="1"/>
</dbReference>
<comment type="catalytic activity">
    <reaction evidence="5 7">
        <text>2-deoxy-D-ribose 5-phosphate = D-glyceraldehyde 3-phosphate + acetaldehyde</text>
        <dbReference type="Rhea" id="RHEA:12821"/>
        <dbReference type="ChEBI" id="CHEBI:15343"/>
        <dbReference type="ChEBI" id="CHEBI:59776"/>
        <dbReference type="ChEBI" id="CHEBI:62877"/>
        <dbReference type="EC" id="4.1.2.4"/>
    </reaction>
</comment>